<reference evidence="1" key="2">
    <citation type="submission" date="2010-07" db="EMBL/GenBank/DDBJ databases">
        <authorList>
            <consortium name="The Broad Institute Genome Sequencing Platform"/>
            <consortium name="Broad Institute Genome Sequencing Center for Infectious Disease"/>
            <person name="Ma L.-J."/>
            <person name="Dead R."/>
            <person name="Young S."/>
            <person name="Zeng Q."/>
            <person name="Koehrsen M."/>
            <person name="Alvarado L."/>
            <person name="Berlin A."/>
            <person name="Chapman S.B."/>
            <person name="Chen Z."/>
            <person name="Freedman E."/>
            <person name="Gellesch M."/>
            <person name="Goldberg J."/>
            <person name="Griggs A."/>
            <person name="Gujja S."/>
            <person name="Heilman E.R."/>
            <person name="Heiman D."/>
            <person name="Hepburn T."/>
            <person name="Howarth C."/>
            <person name="Jen D."/>
            <person name="Larson L."/>
            <person name="Mehta T."/>
            <person name="Neiman D."/>
            <person name="Pearson M."/>
            <person name="Roberts A."/>
            <person name="Saif S."/>
            <person name="Shea T."/>
            <person name="Shenoy N."/>
            <person name="Sisk P."/>
            <person name="Stolte C."/>
            <person name="Sykes S."/>
            <person name="Walk T."/>
            <person name="White J."/>
            <person name="Yandava C."/>
            <person name="Haas B."/>
            <person name="Nusbaum C."/>
            <person name="Birren B."/>
        </authorList>
    </citation>
    <scope>NUCLEOTIDE SEQUENCE</scope>
    <source>
        <strain evidence="1">R3-111a-1</strain>
    </source>
</reference>
<dbReference type="VEuPathDB" id="FungiDB:GGTG_07691"/>
<proteinExistence type="predicted"/>
<accession>J3P2E4</accession>
<reference evidence="2" key="5">
    <citation type="submission" date="2018-04" db="UniProtKB">
        <authorList>
            <consortium name="EnsemblFungi"/>
        </authorList>
    </citation>
    <scope>IDENTIFICATION</scope>
    <source>
        <strain evidence="2">R3-111a-1</strain>
    </source>
</reference>
<keyword evidence="3" id="KW-1185">Reference proteome</keyword>
<reference evidence="3" key="1">
    <citation type="submission" date="2010-07" db="EMBL/GenBank/DDBJ databases">
        <title>The genome sequence of Gaeumannomyces graminis var. tritici strain R3-111a-1.</title>
        <authorList>
            <consortium name="The Broad Institute Genome Sequencing Platform"/>
            <person name="Ma L.-J."/>
            <person name="Dead R."/>
            <person name="Young S."/>
            <person name="Zeng Q."/>
            <person name="Koehrsen M."/>
            <person name="Alvarado L."/>
            <person name="Berlin A."/>
            <person name="Chapman S.B."/>
            <person name="Chen Z."/>
            <person name="Freedman E."/>
            <person name="Gellesch M."/>
            <person name="Goldberg J."/>
            <person name="Griggs A."/>
            <person name="Gujja S."/>
            <person name="Heilman E.R."/>
            <person name="Heiman D."/>
            <person name="Hepburn T."/>
            <person name="Howarth C."/>
            <person name="Jen D."/>
            <person name="Larson L."/>
            <person name="Mehta T."/>
            <person name="Neiman D."/>
            <person name="Pearson M."/>
            <person name="Roberts A."/>
            <person name="Saif S."/>
            <person name="Shea T."/>
            <person name="Shenoy N."/>
            <person name="Sisk P."/>
            <person name="Stolte C."/>
            <person name="Sykes S."/>
            <person name="Walk T."/>
            <person name="White J."/>
            <person name="Yandava C."/>
            <person name="Haas B."/>
            <person name="Nusbaum C."/>
            <person name="Birren B."/>
        </authorList>
    </citation>
    <scope>NUCLEOTIDE SEQUENCE [LARGE SCALE GENOMIC DNA]</scope>
    <source>
        <strain evidence="3">R3-111a-1</strain>
    </source>
</reference>
<evidence type="ECO:0000313" key="1">
    <source>
        <dbReference type="EMBL" id="EJT73836.1"/>
    </source>
</evidence>
<dbReference type="HOGENOM" id="CLU_2236759_0_0_1"/>
<protein>
    <submittedName>
        <fullName evidence="1 2">Uncharacterized protein</fullName>
    </submittedName>
</protein>
<reference evidence="2" key="4">
    <citation type="journal article" date="2015" name="G3 (Bethesda)">
        <title>Genome sequences of three phytopathogenic species of the Magnaporthaceae family of fungi.</title>
        <authorList>
            <person name="Okagaki L.H."/>
            <person name="Nunes C.C."/>
            <person name="Sailsbery J."/>
            <person name="Clay B."/>
            <person name="Brown D."/>
            <person name="John T."/>
            <person name="Oh Y."/>
            <person name="Young N."/>
            <person name="Fitzgerald M."/>
            <person name="Haas B.J."/>
            <person name="Zeng Q."/>
            <person name="Young S."/>
            <person name="Adiconis X."/>
            <person name="Fan L."/>
            <person name="Levin J.Z."/>
            <person name="Mitchell T.K."/>
            <person name="Okubara P.A."/>
            <person name="Farman M.L."/>
            <person name="Kohn L.M."/>
            <person name="Birren B."/>
            <person name="Ma L.-J."/>
            <person name="Dean R.A."/>
        </authorList>
    </citation>
    <scope>NUCLEOTIDE SEQUENCE</scope>
    <source>
        <strain evidence="2">R3-111a-1</strain>
    </source>
</reference>
<name>J3P2E4_GAET3</name>
<dbReference type="RefSeq" id="XP_009223780.1">
    <property type="nucleotide sequence ID" value="XM_009225516.1"/>
</dbReference>
<dbReference type="GeneID" id="20348149"/>
<dbReference type="EnsemblFungi" id="EJT73836">
    <property type="protein sequence ID" value="EJT73836"/>
    <property type="gene ID" value="GGTG_07691"/>
</dbReference>
<evidence type="ECO:0000313" key="2">
    <source>
        <dbReference type="EnsemblFungi" id="EJT73836"/>
    </source>
</evidence>
<organism evidence="1">
    <name type="scientific">Gaeumannomyces tritici (strain R3-111a-1)</name>
    <name type="common">Wheat and barley take-all root rot fungus</name>
    <name type="synonym">Gaeumannomyces graminis var. tritici</name>
    <dbReference type="NCBI Taxonomy" id="644352"/>
    <lineage>
        <taxon>Eukaryota</taxon>
        <taxon>Fungi</taxon>
        <taxon>Dikarya</taxon>
        <taxon>Ascomycota</taxon>
        <taxon>Pezizomycotina</taxon>
        <taxon>Sordariomycetes</taxon>
        <taxon>Sordariomycetidae</taxon>
        <taxon>Magnaporthales</taxon>
        <taxon>Magnaporthaceae</taxon>
        <taxon>Gaeumannomyces</taxon>
    </lineage>
</organism>
<sequence length="105" mass="11560">MAAAFLPSAMMDATMVTGPPPPKSPKLSWATVTILTDGEDSPYERRFKIVQRGDDADALQPSIPQPRATKLCALDGNHSAMGWSRTVTINTDGRYHLFRSKKYHA</sequence>
<gene>
    <name evidence="2" type="primary">20348149</name>
    <name evidence="1" type="ORF">GGTG_07691</name>
</gene>
<dbReference type="EMBL" id="GL385398">
    <property type="protein sequence ID" value="EJT73836.1"/>
    <property type="molecule type" value="Genomic_DNA"/>
</dbReference>
<evidence type="ECO:0000313" key="3">
    <source>
        <dbReference type="Proteomes" id="UP000006039"/>
    </source>
</evidence>
<dbReference type="Proteomes" id="UP000006039">
    <property type="component" value="Unassembled WGS sequence"/>
</dbReference>
<reference evidence="1" key="3">
    <citation type="submission" date="2010-09" db="EMBL/GenBank/DDBJ databases">
        <title>Annotation of Gaeumannomyces graminis var. tritici R3-111a-1.</title>
        <authorList>
            <consortium name="The Broad Institute Genome Sequencing Platform"/>
            <person name="Ma L.-J."/>
            <person name="Dead R."/>
            <person name="Young S.K."/>
            <person name="Zeng Q."/>
            <person name="Gargeya S."/>
            <person name="Fitzgerald M."/>
            <person name="Haas B."/>
            <person name="Abouelleil A."/>
            <person name="Alvarado L."/>
            <person name="Arachchi H.M."/>
            <person name="Berlin A."/>
            <person name="Brown A."/>
            <person name="Chapman S.B."/>
            <person name="Chen Z."/>
            <person name="Dunbar C."/>
            <person name="Freedman E."/>
            <person name="Gearin G."/>
            <person name="Gellesch M."/>
            <person name="Goldberg J."/>
            <person name="Griggs A."/>
            <person name="Gujja S."/>
            <person name="Heiman D."/>
            <person name="Howarth C."/>
            <person name="Larson L."/>
            <person name="Lui A."/>
            <person name="MacDonald P.J.P."/>
            <person name="Mehta T."/>
            <person name="Montmayeur A."/>
            <person name="Murphy C."/>
            <person name="Neiman D."/>
            <person name="Pearson M."/>
            <person name="Priest M."/>
            <person name="Roberts A."/>
            <person name="Saif S."/>
            <person name="Shea T."/>
            <person name="Shenoy N."/>
            <person name="Sisk P."/>
            <person name="Stolte C."/>
            <person name="Sykes S."/>
            <person name="Yandava C."/>
            <person name="Wortman J."/>
            <person name="Nusbaum C."/>
            <person name="Birren B."/>
        </authorList>
    </citation>
    <scope>NUCLEOTIDE SEQUENCE</scope>
    <source>
        <strain evidence="1">R3-111a-1</strain>
    </source>
</reference>
<dbReference type="AlphaFoldDB" id="J3P2E4"/>